<proteinExistence type="inferred from homology"/>
<comment type="similarity">
    <text evidence="1">Belongs to the SAPS family.</text>
</comment>
<evidence type="ECO:0000256" key="3">
    <source>
        <dbReference type="SAM" id="MobiDB-lite"/>
    </source>
</evidence>
<feature type="region of interest" description="Disordered" evidence="3">
    <location>
        <begin position="571"/>
        <end position="638"/>
    </location>
</feature>
<accession>A0AA88KJ47</accession>
<sequence length="638" mass="72866">MSEHNDEFFDEEEEELHENESFTSIWDLVPGYTQSPLDSMLENEDSTTLEQVLDEDTLIQELKSANHKVIAFLSKDENVAKLIQYISQEEYLQPGQTLTSSDLEKEEEETLKRTYKYPFITSEIFNCDIEEIVLPIVKSKEKTIALFSYLQNKDESRTPKNPSLSQYFVKAVSNLLQKYYKEIVDALMDKHSTDFNILKTFFTDHIGLCDMDTLVLKVLGFETSDDSFDQDGFGAFATQQRIRELFLMKQRGNDQDLQQKRKQVREWAINNNFFNLVLTKLEQSLDNEEVQRNVFSLLSQIVEKGYSNGNELTMELLSEQHLNTILDIMFKNTSSTILVHGIPFLRVVISANEESDDSDGDTLSEDDEGTSNKHSNHSAILSKVLPTILSRTKQFLSLLNDSEFVSRISKLELSHALLDPPLGETRLKVVEHLLTIFKVTQNNPDYQKELVSLGVMGVLIDLFFTYEYNSMLHVLVFEMVKIVMTGTNTEMKLSLLQDTELCQKILKAIEKNKAKLQEAKGSSLGYMGFLVEISNLLKKTGDANTEVSKFLSGVEGWKEYTTGFLQERNLQNEKQLGGPVPIGTFGAASYMGEEDDDDDYGYDEEDSSDSDEEVIVRRSTEDSDSDEDEDGEVVRRHY</sequence>
<organism evidence="4 5">
    <name type="scientific">Naegleria lovaniensis</name>
    <name type="common">Amoeba</name>
    <dbReference type="NCBI Taxonomy" id="51637"/>
    <lineage>
        <taxon>Eukaryota</taxon>
        <taxon>Discoba</taxon>
        <taxon>Heterolobosea</taxon>
        <taxon>Tetramitia</taxon>
        <taxon>Eutetramitia</taxon>
        <taxon>Vahlkampfiidae</taxon>
        <taxon>Naegleria</taxon>
    </lineage>
</organism>
<keyword evidence="2" id="KW-0131">Cell cycle</keyword>
<dbReference type="AlphaFoldDB" id="A0AA88KJ47"/>
<dbReference type="GO" id="GO:0019903">
    <property type="term" value="F:protein phosphatase binding"/>
    <property type="evidence" value="ECO:0007669"/>
    <property type="project" value="InterPro"/>
</dbReference>
<dbReference type="GeneID" id="68099159"/>
<feature type="compositionally biased region" description="Acidic residues" evidence="3">
    <location>
        <begin position="354"/>
        <end position="369"/>
    </location>
</feature>
<feature type="region of interest" description="Disordered" evidence="3">
    <location>
        <begin position="1"/>
        <end position="20"/>
    </location>
</feature>
<dbReference type="EMBL" id="PYSW02000028">
    <property type="protein sequence ID" value="KAG2379588.1"/>
    <property type="molecule type" value="Genomic_DNA"/>
</dbReference>
<dbReference type="Pfam" id="PF04499">
    <property type="entry name" value="SAPS"/>
    <property type="match status" value="1"/>
</dbReference>
<evidence type="ECO:0000256" key="2">
    <source>
        <dbReference type="ARBA" id="ARBA00023306"/>
    </source>
</evidence>
<dbReference type="InterPro" id="IPR007587">
    <property type="entry name" value="SAPS"/>
</dbReference>
<dbReference type="SUPFAM" id="SSF48371">
    <property type="entry name" value="ARM repeat"/>
    <property type="match status" value="1"/>
</dbReference>
<dbReference type="RefSeq" id="XP_044546850.1">
    <property type="nucleotide sequence ID" value="XM_044696595.1"/>
</dbReference>
<evidence type="ECO:0000256" key="1">
    <source>
        <dbReference type="ARBA" id="ARBA00006180"/>
    </source>
</evidence>
<feature type="compositionally biased region" description="Acidic residues" evidence="3">
    <location>
        <begin position="622"/>
        <end position="631"/>
    </location>
</feature>
<protein>
    <submittedName>
        <fullName evidence="4">Uncharacterized protein</fullName>
    </submittedName>
</protein>
<evidence type="ECO:0000313" key="5">
    <source>
        <dbReference type="Proteomes" id="UP000816034"/>
    </source>
</evidence>
<reference evidence="4 5" key="1">
    <citation type="journal article" date="2018" name="BMC Genomics">
        <title>The genome of Naegleria lovaniensis, the basis for a comparative approach to unravel pathogenicity factors of the human pathogenic amoeba N. fowleri.</title>
        <authorList>
            <person name="Liechti N."/>
            <person name="Schurch N."/>
            <person name="Bruggmann R."/>
            <person name="Wittwer M."/>
        </authorList>
    </citation>
    <scope>NUCLEOTIDE SEQUENCE [LARGE SCALE GENOMIC DNA]</scope>
    <source>
        <strain evidence="4 5">ATCC 30569</strain>
    </source>
</reference>
<feature type="compositionally biased region" description="Acidic residues" evidence="3">
    <location>
        <begin position="592"/>
        <end position="613"/>
    </location>
</feature>
<dbReference type="PANTHER" id="PTHR12634:SF8">
    <property type="entry name" value="FIERY MOUNTAIN, ISOFORM D"/>
    <property type="match status" value="1"/>
</dbReference>
<evidence type="ECO:0000313" key="4">
    <source>
        <dbReference type="EMBL" id="KAG2379588.1"/>
    </source>
</evidence>
<dbReference type="GO" id="GO:0019888">
    <property type="term" value="F:protein phosphatase regulator activity"/>
    <property type="evidence" value="ECO:0007669"/>
    <property type="project" value="TreeGrafter"/>
</dbReference>
<feature type="region of interest" description="Disordered" evidence="3">
    <location>
        <begin position="354"/>
        <end position="376"/>
    </location>
</feature>
<feature type="compositionally biased region" description="Acidic residues" evidence="3">
    <location>
        <begin position="8"/>
        <end position="17"/>
    </location>
</feature>
<dbReference type="Proteomes" id="UP000816034">
    <property type="component" value="Unassembled WGS sequence"/>
</dbReference>
<keyword evidence="5" id="KW-1185">Reference proteome</keyword>
<comment type="caution">
    <text evidence="4">The sequence shown here is derived from an EMBL/GenBank/DDBJ whole genome shotgun (WGS) entry which is preliminary data.</text>
</comment>
<dbReference type="InterPro" id="IPR016024">
    <property type="entry name" value="ARM-type_fold"/>
</dbReference>
<name>A0AA88KJ47_NAELO</name>
<dbReference type="PANTHER" id="PTHR12634">
    <property type="entry name" value="SIT4 YEAST -ASSOCIATING PROTEIN-RELATED"/>
    <property type="match status" value="1"/>
</dbReference>
<gene>
    <name evidence="4" type="ORF">C9374_006705</name>
</gene>